<evidence type="ECO:0000256" key="1">
    <source>
        <dbReference type="SAM" id="Phobius"/>
    </source>
</evidence>
<dbReference type="EMBL" id="KT990126">
    <property type="protein sequence ID" value="ANJ59910.1"/>
    <property type="molecule type" value="Genomic_DNA"/>
</dbReference>
<organism evidence="2">
    <name type="scientific">Nacella concinna</name>
    <dbReference type="NCBI Taxonomy" id="87956"/>
    <lineage>
        <taxon>Eukaryota</taxon>
        <taxon>Metazoa</taxon>
        <taxon>Spiralia</taxon>
        <taxon>Lophotrochozoa</taxon>
        <taxon>Mollusca</taxon>
        <taxon>Gastropoda</taxon>
        <taxon>Patellogastropoda</taxon>
        <taxon>Lottioidea</taxon>
        <taxon>Nacellidae</taxon>
        <taxon>Nacella</taxon>
    </lineage>
</organism>
<protein>
    <submittedName>
        <fullName evidence="2">ATP synthase F0 subunit 8</fullName>
    </submittedName>
</protein>
<evidence type="ECO:0000313" key="2">
    <source>
        <dbReference type="EMBL" id="ANJ59910.1"/>
    </source>
</evidence>
<geneLocation type="mitochondrion" evidence="2"/>
<proteinExistence type="predicted"/>
<feature type="transmembrane region" description="Helical" evidence="1">
    <location>
        <begin position="7"/>
        <end position="30"/>
    </location>
</feature>
<accession>A0A3S6F619</accession>
<reference evidence="2" key="1">
    <citation type="submission" date="2015-11" db="EMBL/GenBank/DDBJ databases">
        <title>Evolutionary characteristics of mitochondrial genomes of Antarctic and sub-Antarctic limpets: detecting new mitogenomic rearrangements within Patellogastropoda.</title>
        <authorList>
            <person name="Gaitan J.D."/>
            <person name="Cardenas L."/>
        </authorList>
    </citation>
    <scope>NUCLEOTIDE SEQUENCE</scope>
    <source>
        <tissue evidence="2">Foot muscle</tissue>
    </source>
</reference>
<gene>
    <name evidence="2" type="primary">ATP8</name>
</gene>
<keyword evidence="1" id="KW-1133">Transmembrane helix</keyword>
<dbReference type="AlphaFoldDB" id="A0A3S6F619"/>
<keyword evidence="1" id="KW-0472">Membrane</keyword>
<name>A0A3S6F619_9GAST</name>
<keyword evidence="2" id="KW-0496">Mitochondrion</keyword>
<keyword evidence="1" id="KW-0812">Transmembrane</keyword>
<sequence length="61" mass="7234">MPQLGPVNWLFVYLCFWFVIFLISVVFWWVSSNHFHLSDSASKKSSLDETGSKAVSFFWKW</sequence>